<dbReference type="GO" id="GO:0002184">
    <property type="term" value="P:cytoplasmic translational termination"/>
    <property type="evidence" value="ECO:0007669"/>
    <property type="project" value="TreeGrafter"/>
</dbReference>
<comment type="subcellular location">
    <subcellularLocation>
        <location evidence="1 6">Cytoplasm</location>
    </subcellularLocation>
</comment>
<dbReference type="PANTHER" id="PTHR20982:SF3">
    <property type="entry name" value="MITOCHONDRIAL RIBOSOME RECYCLING FACTOR PSEUDO 1"/>
    <property type="match status" value="1"/>
</dbReference>
<keyword evidence="9" id="KW-1185">Reference proteome</keyword>
<evidence type="ECO:0000313" key="9">
    <source>
        <dbReference type="Proteomes" id="UP000468901"/>
    </source>
</evidence>
<keyword evidence="3 6" id="KW-0963">Cytoplasm</keyword>
<evidence type="ECO:0000256" key="6">
    <source>
        <dbReference type="HAMAP-Rule" id="MF_00040"/>
    </source>
</evidence>
<dbReference type="Proteomes" id="UP000468901">
    <property type="component" value="Unassembled WGS sequence"/>
</dbReference>
<evidence type="ECO:0000256" key="5">
    <source>
        <dbReference type="ARBA" id="ARBA00025050"/>
    </source>
</evidence>
<dbReference type="CDD" id="cd00520">
    <property type="entry name" value="RRF"/>
    <property type="match status" value="1"/>
</dbReference>
<evidence type="ECO:0000256" key="1">
    <source>
        <dbReference type="ARBA" id="ARBA00004496"/>
    </source>
</evidence>
<keyword evidence="4 6" id="KW-0648">Protein biosynthesis</keyword>
<feature type="domain" description="Ribosome recycling factor" evidence="7">
    <location>
        <begin position="23"/>
        <end position="186"/>
    </location>
</feature>
<proteinExistence type="inferred from homology"/>
<dbReference type="InterPro" id="IPR036191">
    <property type="entry name" value="RRF_sf"/>
</dbReference>
<dbReference type="Pfam" id="PF01765">
    <property type="entry name" value="RRF"/>
    <property type="match status" value="1"/>
</dbReference>
<dbReference type="GO" id="GO:0005829">
    <property type="term" value="C:cytosol"/>
    <property type="evidence" value="ECO:0007669"/>
    <property type="project" value="GOC"/>
</dbReference>
<organism evidence="8 9">
    <name type="scientific">Parvibaculum sedimenti</name>
    <dbReference type="NCBI Taxonomy" id="2608632"/>
    <lineage>
        <taxon>Bacteria</taxon>
        <taxon>Pseudomonadati</taxon>
        <taxon>Pseudomonadota</taxon>
        <taxon>Alphaproteobacteria</taxon>
        <taxon>Hyphomicrobiales</taxon>
        <taxon>Parvibaculaceae</taxon>
        <taxon>Parvibaculum</taxon>
    </lineage>
</organism>
<protein>
    <recommendedName>
        <fullName evidence="6">Ribosome-recycling factor</fullName>
        <shortName evidence="6">RRF</shortName>
    </recommendedName>
    <alternativeName>
        <fullName evidence="6">Ribosome-releasing factor</fullName>
    </alternativeName>
</protein>
<evidence type="ECO:0000256" key="3">
    <source>
        <dbReference type="ARBA" id="ARBA00022490"/>
    </source>
</evidence>
<dbReference type="Gene3D" id="1.10.132.20">
    <property type="entry name" value="Ribosome-recycling factor"/>
    <property type="match status" value="1"/>
</dbReference>
<dbReference type="InterPro" id="IPR023584">
    <property type="entry name" value="Ribosome_recyc_fac_dom"/>
</dbReference>
<reference evidence="8 9" key="1">
    <citation type="submission" date="2019-09" db="EMBL/GenBank/DDBJ databases">
        <title>Parvibaculum sedimenti sp. nov., isolated from sediment.</title>
        <authorList>
            <person name="Wang Y."/>
        </authorList>
    </citation>
    <scope>NUCLEOTIDE SEQUENCE [LARGE SCALE GENOMIC DNA]</scope>
    <source>
        <strain evidence="8 9">HXT-9</strain>
    </source>
</reference>
<dbReference type="AlphaFoldDB" id="A0A6N6VH82"/>
<dbReference type="FunFam" id="1.10.132.20:FF:000001">
    <property type="entry name" value="Ribosome-recycling factor"/>
    <property type="match status" value="1"/>
</dbReference>
<comment type="similarity">
    <text evidence="2 6">Belongs to the RRF family.</text>
</comment>
<dbReference type="FunFam" id="3.30.1360.40:FF:000001">
    <property type="entry name" value="Ribosome-recycling factor"/>
    <property type="match status" value="1"/>
</dbReference>
<comment type="function">
    <text evidence="5 6">Responsible for the release of ribosomes from messenger RNA at the termination of protein biosynthesis. May increase the efficiency of translation by recycling ribosomes from one round of translation to another.</text>
</comment>
<dbReference type="NCBIfam" id="TIGR00496">
    <property type="entry name" value="frr"/>
    <property type="match status" value="1"/>
</dbReference>
<dbReference type="SUPFAM" id="SSF55194">
    <property type="entry name" value="Ribosome recycling factor, RRF"/>
    <property type="match status" value="1"/>
</dbReference>
<dbReference type="HAMAP" id="MF_00040">
    <property type="entry name" value="RRF"/>
    <property type="match status" value="1"/>
</dbReference>
<evidence type="ECO:0000256" key="2">
    <source>
        <dbReference type="ARBA" id="ARBA00005912"/>
    </source>
</evidence>
<dbReference type="Gene3D" id="3.30.1360.40">
    <property type="match status" value="1"/>
</dbReference>
<name>A0A6N6VH82_9HYPH</name>
<sequence length="188" mass="20811">MADQKTLDIEDVERRMRGALQALKQEFSGLRTGRASAGLLDPIMVEAYGQTMPLNQVGTVGVPEPRMITVQVWDKGMVSAVDKAIRSSGLGLNPNVDGTLIRLPIPELNQERRTELTKIAAKYTEQARVAIRNVRRDAMDELKRLEKDGHMSQDDHKVAADKVQKVTDKVIGEVDAALAHKEGEIMQV</sequence>
<gene>
    <name evidence="6" type="primary">frr</name>
    <name evidence="8" type="ORF">F2P47_12780</name>
</gene>
<dbReference type="GO" id="GO:0043023">
    <property type="term" value="F:ribosomal large subunit binding"/>
    <property type="evidence" value="ECO:0007669"/>
    <property type="project" value="TreeGrafter"/>
</dbReference>
<dbReference type="InterPro" id="IPR002661">
    <property type="entry name" value="Ribosome_recyc_fac"/>
</dbReference>
<accession>A0A6N6VH82</accession>
<dbReference type="PANTHER" id="PTHR20982">
    <property type="entry name" value="RIBOSOME RECYCLING FACTOR"/>
    <property type="match status" value="1"/>
</dbReference>
<evidence type="ECO:0000259" key="7">
    <source>
        <dbReference type="Pfam" id="PF01765"/>
    </source>
</evidence>
<dbReference type="RefSeq" id="WP_152216759.1">
    <property type="nucleotide sequence ID" value="NZ_JBAQYD010000182.1"/>
</dbReference>
<evidence type="ECO:0000313" key="8">
    <source>
        <dbReference type="EMBL" id="KAB7739303.1"/>
    </source>
</evidence>
<comment type="caution">
    <text evidence="8">The sequence shown here is derived from an EMBL/GenBank/DDBJ whole genome shotgun (WGS) entry which is preliminary data.</text>
</comment>
<evidence type="ECO:0000256" key="4">
    <source>
        <dbReference type="ARBA" id="ARBA00022917"/>
    </source>
</evidence>
<dbReference type="EMBL" id="WESC01000011">
    <property type="protein sequence ID" value="KAB7739303.1"/>
    <property type="molecule type" value="Genomic_DNA"/>
</dbReference>